<dbReference type="AlphaFoldDB" id="A0A923PH34"/>
<dbReference type="Proteomes" id="UP000650081">
    <property type="component" value="Unassembled WGS sequence"/>
</dbReference>
<protein>
    <recommendedName>
        <fullName evidence="3">Nucleotidyl transferase AbiEii/AbiGii toxin family protein</fullName>
    </recommendedName>
</protein>
<name>A0A923PH34_9BACT</name>
<dbReference type="EMBL" id="JACSIT010000083">
    <property type="protein sequence ID" value="MBC6993947.1"/>
    <property type="molecule type" value="Genomic_DNA"/>
</dbReference>
<evidence type="ECO:0000313" key="1">
    <source>
        <dbReference type="EMBL" id="MBC6993947.1"/>
    </source>
</evidence>
<dbReference type="RefSeq" id="WP_187466042.1">
    <property type="nucleotide sequence ID" value="NZ_JACSIT010000083.1"/>
</dbReference>
<sequence length="275" mass="30832">MSLYSKLGNTLLKDIVADMIAASNDLRIEFFGVGALARNTWYVENDLPARGTKDVDFGVYIPSKEVYQQLKDKLIQQYGYTASSTNAFCIISPQKMPVDLLPFGEIANNDKVLVEGKGLTSMNLEGFVEVHLNGLRRVDIEGDIINLCSIPSVVLLKLIAFDDRPDQRTKDPLDVASIFKVYPSVESDFIWHHYHDLYDGDFSHDDVAVKVIGCEVRKLIVENAALLDRVNRILDDAIAGRSKLAAYMIEDGQKENVAMMVERLVLFKSGLNNER</sequence>
<keyword evidence="2" id="KW-1185">Reference proteome</keyword>
<proteinExistence type="predicted"/>
<accession>A0A923PH34</accession>
<evidence type="ECO:0000313" key="2">
    <source>
        <dbReference type="Proteomes" id="UP000650081"/>
    </source>
</evidence>
<evidence type="ECO:0008006" key="3">
    <source>
        <dbReference type="Google" id="ProtNLM"/>
    </source>
</evidence>
<reference evidence="1" key="1">
    <citation type="submission" date="2020-08" db="EMBL/GenBank/DDBJ databases">
        <title>Lewinella bacteria from marine environments.</title>
        <authorList>
            <person name="Zhong Y."/>
        </authorList>
    </citation>
    <scope>NUCLEOTIDE SEQUENCE</scope>
    <source>
        <strain evidence="1">KCTC 42187</strain>
    </source>
</reference>
<organism evidence="1 2">
    <name type="scientific">Neolewinella lacunae</name>
    <dbReference type="NCBI Taxonomy" id="1517758"/>
    <lineage>
        <taxon>Bacteria</taxon>
        <taxon>Pseudomonadati</taxon>
        <taxon>Bacteroidota</taxon>
        <taxon>Saprospiria</taxon>
        <taxon>Saprospirales</taxon>
        <taxon>Lewinellaceae</taxon>
        <taxon>Neolewinella</taxon>
    </lineage>
</organism>
<gene>
    <name evidence="1" type="ORF">H9S92_07230</name>
</gene>
<comment type="caution">
    <text evidence="1">The sequence shown here is derived from an EMBL/GenBank/DDBJ whole genome shotgun (WGS) entry which is preliminary data.</text>
</comment>